<dbReference type="OrthoDB" id="770454at2"/>
<accession>A0A1M5DZN4</accession>
<organism evidence="1 2">
    <name type="scientific">Salegentibacter echinorum</name>
    <dbReference type="NCBI Taxonomy" id="1073325"/>
    <lineage>
        <taxon>Bacteria</taxon>
        <taxon>Pseudomonadati</taxon>
        <taxon>Bacteroidota</taxon>
        <taxon>Flavobacteriia</taxon>
        <taxon>Flavobacteriales</taxon>
        <taxon>Flavobacteriaceae</taxon>
        <taxon>Salegentibacter</taxon>
    </lineage>
</organism>
<dbReference type="Pfam" id="PF09720">
    <property type="entry name" value="Unstab_antitox"/>
    <property type="match status" value="1"/>
</dbReference>
<protein>
    <submittedName>
        <fullName evidence="1">Putative addiction module component</fullName>
    </submittedName>
</protein>
<dbReference type="STRING" id="1073325.SAMN05444483_102177"/>
<sequence length="66" mass="7938">MDLKTRKYDLIQKLTKITDEQVIEDIEQILVHDITSAQKKELNSRIKSFEKNPEDVLDWDSFKETW</sequence>
<keyword evidence="2" id="KW-1185">Reference proteome</keyword>
<gene>
    <name evidence="1" type="ORF">SAMN05444483_102177</name>
</gene>
<evidence type="ECO:0000313" key="2">
    <source>
        <dbReference type="Proteomes" id="UP000183945"/>
    </source>
</evidence>
<dbReference type="RefSeq" id="WP_072877215.1">
    <property type="nucleotide sequence ID" value="NZ_FQVT01000002.1"/>
</dbReference>
<name>A0A1M5DZN4_SALEC</name>
<dbReference type="EMBL" id="FQVT01000002">
    <property type="protein sequence ID" value="SHF72457.1"/>
    <property type="molecule type" value="Genomic_DNA"/>
</dbReference>
<evidence type="ECO:0000313" key="1">
    <source>
        <dbReference type="EMBL" id="SHF72457.1"/>
    </source>
</evidence>
<reference evidence="2" key="1">
    <citation type="submission" date="2016-11" db="EMBL/GenBank/DDBJ databases">
        <authorList>
            <person name="Varghese N."/>
            <person name="Submissions S."/>
        </authorList>
    </citation>
    <scope>NUCLEOTIDE SEQUENCE [LARGE SCALE GENOMIC DNA]</scope>
    <source>
        <strain evidence="2">DSM 24579</strain>
    </source>
</reference>
<dbReference type="InterPro" id="IPR013406">
    <property type="entry name" value="CHP02574_addiction_mod"/>
</dbReference>
<dbReference type="Proteomes" id="UP000183945">
    <property type="component" value="Unassembled WGS sequence"/>
</dbReference>
<dbReference type="AlphaFoldDB" id="A0A1M5DZN4"/>
<proteinExistence type="predicted"/>